<dbReference type="PANTHER" id="PTHR10943">
    <property type="entry name" value="26S PROTEASOME NON-ATPASE REGULATORY SUBUNIT"/>
    <property type="match status" value="1"/>
</dbReference>
<name>A0A5D2PI08_GOSTO</name>
<accession>A0A5D2PI08</accession>
<dbReference type="Proteomes" id="UP000322667">
    <property type="component" value="Chromosome A08"/>
</dbReference>
<organism evidence="3 4">
    <name type="scientific">Gossypium tomentosum</name>
    <name type="common">Hawaiian cotton</name>
    <name type="synonym">Gossypium sandvicense</name>
    <dbReference type="NCBI Taxonomy" id="34277"/>
    <lineage>
        <taxon>Eukaryota</taxon>
        <taxon>Viridiplantae</taxon>
        <taxon>Streptophyta</taxon>
        <taxon>Embryophyta</taxon>
        <taxon>Tracheophyta</taxon>
        <taxon>Spermatophyta</taxon>
        <taxon>Magnoliopsida</taxon>
        <taxon>eudicotyledons</taxon>
        <taxon>Gunneridae</taxon>
        <taxon>Pentapetalae</taxon>
        <taxon>rosids</taxon>
        <taxon>malvids</taxon>
        <taxon>Malvales</taxon>
        <taxon>Malvaceae</taxon>
        <taxon>Malvoideae</taxon>
        <taxon>Gossypium</taxon>
    </lineage>
</organism>
<dbReference type="InterPro" id="IPR011989">
    <property type="entry name" value="ARM-like"/>
</dbReference>
<keyword evidence="1" id="KW-0677">Repeat</keyword>
<dbReference type="GO" id="GO:0005634">
    <property type="term" value="C:nucleus"/>
    <property type="evidence" value="ECO:0007669"/>
    <property type="project" value="TreeGrafter"/>
</dbReference>
<evidence type="ECO:0000313" key="3">
    <source>
        <dbReference type="EMBL" id="TYI15632.1"/>
    </source>
</evidence>
<dbReference type="GO" id="GO:0043161">
    <property type="term" value="P:proteasome-mediated ubiquitin-dependent protein catabolic process"/>
    <property type="evidence" value="ECO:0007669"/>
    <property type="project" value="TreeGrafter"/>
</dbReference>
<dbReference type="GO" id="GO:0008540">
    <property type="term" value="C:proteasome regulatory particle, base subcomplex"/>
    <property type="evidence" value="ECO:0007669"/>
    <property type="project" value="TreeGrafter"/>
</dbReference>
<evidence type="ECO:0000259" key="2">
    <source>
        <dbReference type="Pfam" id="PF17781"/>
    </source>
</evidence>
<dbReference type="GO" id="GO:0034515">
    <property type="term" value="C:proteasome storage granule"/>
    <property type="evidence" value="ECO:0007669"/>
    <property type="project" value="TreeGrafter"/>
</dbReference>
<dbReference type="InterPro" id="IPR040892">
    <property type="entry name" value="RPN1_N"/>
</dbReference>
<dbReference type="EMBL" id="CM017617">
    <property type="protein sequence ID" value="TYI15632.1"/>
    <property type="molecule type" value="Genomic_DNA"/>
</dbReference>
<evidence type="ECO:0000256" key="1">
    <source>
        <dbReference type="ARBA" id="ARBA00022737"/>
    </source>
</evidence>
<dbReference type="Pfam" id="PF17781">
    <property type="entry name" value="RPN1_RPN2_N"/>
    <property type="match status" value="1"/>
</dbReference>
<dbReference type="PANTHER" id="PTHR10943:SF1">
    <property type="entry name" value="26S PROTEASOME NON-ATPASE REGULATORY SUBUNIT 2"/>
    <property type="match status" value="1"/>
</dbReference>
<dbReference type="Gene3D" id="1.25.10.10">
    <property type="entry name" value="Leucine-rich Repeat Variant"/>
    <property type="match status" value="1"/>
</dbReference>
<proteinExistence type="predicted"/>
<protein>
    <recommendedName>
        <fullName evidence="2">RPN1 N-terminal domain-containing protein</fullName>
    </recommendedName>
</protein>
<dbReference type="AlphaFoldDB" id="A0A5D2PI08"/>
<gene>
    <name evidence="3" type="ORF">ES332_A08G199300v1</name>
</gene>
<evidence type="ECO:0000313" key="4">
    <source>
        <dbReference type="Proteomes" id="UP000322667"/>
    </source>
</evidence>
<keyword evidence="4" id="KW-1185">Reference proteome</keyword>
<sequence length="224" mass="25199">MRQSEDASVDDLMELVEQIVAFHMEHVCDVFTSCDGLLMKKQFCYILARQGINFELDDDMVKDDEDRELSQVIINNIKLSESYLTLARNIEVMEPKCPEDVYKAHLLDGRAIAGANVDSVRHWLLHLSMLFLMQVLARLMTDPADCSSDGSSRNWLFKNKEHVKISVVASLGMILLWDVDSGLAQIDKYLHSDDNYVIAGVLLGVGLVNCSVTNDYDPALVLSE</sequence>
<feature type="domain" description="RPN1 N-terminal" evidence="2">
    <location>
        <begin position="26"/>
        <end position="106"/>
    </location>
</feature>
<reference evidence="3 4" key="1">
    <citation type="submission" date="2019-07" db="EMBL/GenBank/DDBJ databases">
        <title>WGS assembly of Gossypium tomentosum.</title>
        <authorList>
            <person name="Chen Z.J."/>
            <person name="Sreedasyam A."/>
            <person name="Ando A."/>
            <person name="Song Q."/>
            <person name="De L."/>
            <person name="Hulse-Kemp A."/>
            <person name="Ding M."/>
            <person name="Ye W."/>
            <person name="Kirkbride R."/>
            <person name="Jenkins J."/>
            <person name="Plott C."/>
            <person name="Lovell J."/>
            <person name="Lin Y.-M."/>
            <person name="Vaughn R."/>
            <person name="Liu B."/>
            <person name="Li W."/>
            <person name="Simpson S."/>
            <person name="Scheffler B."/>
            <person name="Saski C."/>
            <person name="Grover C."/>
            <person name="Hu G."/>
            <person name="Conover J."/>
            <person name="Carlson J."/>
            <person name="Shu S."/>
            <person name="Boston L."/>
            <person name="Williams M."/>
            <person name="Peterson D."/>
            <person name="Mcgee K."/>
            <person name="Jones D."/>
            <person name="Wendel J."/>
            <person name="Stelly D."/>
            <person name="Grimwood J."/>
            <person name="Schmutz J."/>
        </authorList>
    </citation>
    <scope>NUCLEOTIDE SEQUENCE [LARGE SCALE GENOMIC DNA]</scope>
    <source>
        <strain evidence="3">7179.01</strain>
    </source>
</reference>